<keyword evidence="10 11" id="KW-0413">Isomerase</keyword>
<feature type="domain" description="UvrD-like helicase C-terminal" evidence="12">
    <location>
        <begin position="567"/>
        <end position="613"/>
    </location>
</feature>
<evidence type="ECO:0000256" key="3">
    <source>
        <dbReference type="ARBA" id="ARBA00022763"/>
    </source>
</evidence>
<keyword evidence="6 11" id="KW-0269">Exonuclease</keyword>
<dbReference type="Pfam" id="PF13538">
    <property type="entry name" value="UvrD_C_2"/>
    <property type="match status" value="1"/>
</dbReference>
<evidence type="ECO:0000256" key="8">
    <source>
        <dbReference type="ARBA" id="ARBA00023125"/>
    </source>
</evidence>
<evidence type="ECO:0000256" key="7">
    <source>
        <dbReference type="ARBA" id="ARBA00022840"/>
    </source>
</evidence>
<dbReference type="SUPFAM" id="SSF52540">
    <property type="entry name" value="P-loop containing nucleoside triphosphate hydrolases"/>
    <property type="match status" value="1"/>
</dbReference>
<dbReference type="Gene3D" id="3.40.50.300">
    <property type="entry name" value="P-loop containing nucleotide triphosphate hydrolases"/>
    <property type="match status" value="3"/>
</dbReference>
<keyword evidence="9 11" id="KW-0234">DNA repair</keyword>
<keyword evidence="8 11" id="KW-0238">DNA-binding</keyword>
<feature type="binding site" evidence="11">
    <location>
        <begin position="205"/>
        <end position="212"/>
    </location>
    <ligand>
        <name>ATP</name>
        <dbReference type="ChEBI" id="CHEBI:30616"/>
    </ligand>
</feature>
<dbReference type="InterPro" id="IPR050534">
    <property type="entry name" value="Coronavir_polyprotein_1ab"/>
</dbReference>
<dbReference type="EC" id="5.6.2.3" evidence="11"/>
<dbReference type="RefSeq" id="WP_284246452.1">
    <property type="nucleotide sequence ID" value="NZ_BSST01000001.1"/>
</dbReference>
<evidence type="ECO:0000256" key="4">
    <source>
        <dbReference type="ARBA" id="ARBA00022801"/>
    </source>
</evidence>
<dbReference type="Proteomes" id="UP001157186">
    <property type="component" value="Unassembled WGS sequence"/>
</dbReference>
<comment type="subunit">
    <text evidence="11">Heterotrimer of RecB, RecC and RecD. All subunits contribute to DNA-binding.</text>
</comment>
<keyword evidence="2 11" id="KW-0547">Nucleotide-binding</keyword>
<keyword evidence="15" id="KW-1185">Reference proteome</keyword>
<evidence type="ECO:0000256" key="1">
    <source>
        <dbReference type="ARBA" id="ARBA00022722"/>
    </source>
</evidence>
<proteinExistence type="inferred from homology"/>
<dbReference type="Gene3D" id="1.10.10.1020">
    <property type="entry name" value="RecBCD complex, subunit RecD, N-terminal domain"/>
    <property type="match status" value="1"/>
</dbReference>
<dbReference type="PANTHER" id="PTHR43788">
    <property type="entry name" value="DNA2/NAM7 HELICASE FAMILY MEMBER"/>
    <property type="match status" value="1"/>
</dbReference>
<dbReference type="InterPro" id="IPR027417">
    <property type="entry name" value="P-loop_NTPase"/>
</dbReference>
<comment type="function">
    <text evidence="11">A helicase/nuclease that prepares dsDNA breaks (DSB) for recombinational DNA repair. Binds to DSBs and unwinds DNA via a highly rapid and processive ATP-dependent bidirectional helicase activity. Unwinds dsDNA until it encounters a Chi (crossover hotspot instigator) sequence from the 3' direction. Cuts ssDNA a few nucleotides 3' to the Chi site. The properties and activities of the enzyme are changed at Chi. The Chi-altered holoenzyme produces a long 3'-ssDNA overhang and facilitates RecA-binding to the ssDNA for homologous DNA recombination and repair. Holoenzyme degrades any linearized DNA that is unable to undergo homologous recombination. In the holoenzyme this subunit has ssDNA-dependent ATPase and 5'-3' helicase activity. When added to pre-assembled RecBC greatly stimulates nuclease activity and augments holoenzyme processivity. Negatively regulates the RecA-loading ability of RecBCD.</text>
</comment>
<evidence type="ECO:0000259" key="12">
    <source>
        <dbReference type="Pfam" id="PF13538"/>
    </source>
</evidence>
<evidence type="ECO:0000256" key="9">
    <source>
        <dbReference type="ARBA" id="ARBA00023204"/>
    </source>
</evidence>
<dbReference type="InterPro" id="IPR027785">
    <property type="entry name" value="UvrD-like_helicase_C"/>
</dbReference>
<protein>
    <recommendedName>
        <fullName evidence="11">RecBCD enzyme subunit RecD</fullName>
        <ecNumber evidence="11">5.6.2.3</ecNumber>
    </recommendedName>
    <alternativeName>
        <fullName evidence="11">DNA 5'-3' helicase subunit RecD</fullName>
    </alternativeName>
    <alternativeName>
        <fullName evidence="11">Exonuclease V subunit RecD</fullName>
        <shortName evidence="11">ExoV subunit RecD</shortName>
    </alternativeName>
    <alternativeName>
        <fullName evidence="11">Helicase/nuclease RecBCD subunit RecD</fullName>
    </alternativeName>
</protein>
<organism evidence="14 15">
    <name type="scientific">Thalassotalea insulae</name>
    <dbReference type="NCBI Taxonomy" id="2056778"/>
    <lineage>
        <taxon>Bacteria</taxon>
        <taxon>Pseudomonadati</taxon>
        <taxon>Pseudomonadota</taxon>
        <taxon>Gammaproteobacteria</taxon>
        <taxon>Alteromonadales</taxon>
        <taxon>Colwelliaceae</taxon>
        <taxon>Thalassotalea</taxon>
    </lineage>
</organism>
<dbReference type="HAMAP" id="MF_01487">
    <property type="entry name" value="RecD"/>
    <property type="match status" value="1"/>
</dbReference>
<keyword evidence="3 11" id="KW-0227">DNA damage</keyword>
<evidence type="ECO:0000256" key="5">
    <source>
        <dbReference type="ARBA" id="ARBA00022806"/>
    </source>
</evidence>
<evidence type="ECO:0000256" key="6">
    <source>
        <dbReference type="ARBA" id="ARBA00022839"/>
    </source>
</evidence>
<dbReference type="Pfam" id="PF13245">
    <property type="entry name" value="AAA_19"/>
    <property type="match status" value="1"/>
</dbReference>
<comment type="similarity">
    <text evidence="11">Belongs to the RecD family.</text>
</comment>
<comment type="catalytic activity">
    <reaction evidence="11">
        <text>ATP + H2O = ADP + phosphate + H(+)</text>
        <dbReference type="Rhea" id="RHEA:13065"/>
        <dbReference type="ChEBI" id="CHEBI:15377"/>
        <dbReference type="ChEBI" id="CHEBI:15378"/>
        <dbReference type="ChEBI" id="CHEBI:30616"/>
        <dbReference type="ChEBI" id="CHEBI:43474"/>
        <dbReference type="ChEBI" id="CHEBI:456216"/>
        <dbReference type="EC" id="5.6.2.3"/>
    </reaction>
</comment>
<comment type="caution">
    <text evidence="14">The sequence shown here is derived from an EMBL/GenBank/DDBJ whole genome shotgun (WGS) entry which is preliminary data.</text>
</comment>
<evidence type="ECO:0000256" key="10">
    <source>
        <dbReference type="ARBA" id="ARBA00023235"/>
    </source>
</evidence>
<dbReference type="EMBL" id="BSST01000001">
    <property type="protein sequence ID" value="GLX80453.1"/>
    <property type="molecule type" value="Genomic_DNA"/>
</dbReference>
<name>A0ABQ6GWY7_9GAMM</name>
<accession>A0ABQ6GWY7</accession>
<keyword evidence="7 11" id="KW-0067">ATP-binding</keyword>
<reference evidence="14 15" key="1">
    <citation type="submission" date="2023-03" db="EMBL/GenBank/DDBJ databases">
        <title>Draft genome sequence of Thalassotalea insulae KCTC 62186T.</title>
        <authorList>
            <person name="Sawabe T."/>
        </authorList>
    </citation>
    <scope>NUCLEOTIDE SEQUENCE [LARGE SCALE GENOMIC DNA]</scope>
    <source>
        <strain evidence="14 15">KCTC 62186</strain>
    </source>
</reference>
<comment type="miscellaneous">
    <text evidence="11">In the RecBCD complex, RecB has a slow 3'-5' helicase, an exonuclease activity and loads RecA onto ssDNA, RecD has a fast 5'-3' helicase activity, while RecC stimulates the ATPase and processivity of the RecB helicase and contributes to recognition of the Chi site.</text>
</comment>
<sequence length="637" mass="70603">MNLLTEPHAIKMPYARYSEASRQIAGIEAIDYFFARQFSQLLFSERQESGVNSQVNNIFHCFLALHMSLRAGHSCLPLKEIAGQLLGFASDENGVVSHQGYALPDIKSLTALFNELAIAPDAQQAIIFDGQRLYLRRYYLFEQTLLSYLSAQQNSADHIVIQDEKALAQCINRLFPANNQINDEIDWQKVAVANALNKTFSVIAGGPGTGKTYTVTKLLAALVSLSQAKALKMALVAPTGKAAQRLSESIVQAVAGFSDLLPADILQAIPTNSQTIHRLLGVIPHSPNFIFNQDNKLDLDVLLVDEVSMVDLPLMARLLSALPSRCRVILLGDAQQLPSVAAGSVLADLTPIKQTQYSAENQGYLSRVTQIQHIGRASKNSVDYLTYLTKSRRFDGQGGIGLLANAVINGESEQSWQLLQQAKAHQVPQLAWYDNSRLWLTQLVKQYYLPLQQASSIEQAFDWLSQFRILAATRSGETGVENLNAQVETILQQLSPALQTNTHAAQTGLYHAKPIMILENDYALGLYNGDIGLIWRNNAGHLMAMFEQSADNIQAVLPSRLPQFETVYAMTIHKTQGSEFGHVAIVLPKDPDNQLLSRELLYTGITRAKQQLTIDSHKAVWYQGVERQVIRYSGFQE</sequence>
<dbReference type="InterPro" id="IPR041851">
    <property type="entry name" value="RecD_N_sf"/>
</dbReference>
<keyword evidence="4 11" id="KW-0378">Hydrolase</keyword>
<gene>
    <name evidence="11 14" type="primary">recD</name>
    <name evidence="14" type="ORF">tinsulaeT_37930</name>
</gene>
<dbReference type="InterPro" id="IPR049550">
    <property type="entry name" value="RecD_N"/>
</dbReference>
<dbReference type="PANTHER" id="PTHR43788:SF6">
    <property type="entry name" value="DNA HELICASE B"/>
    <property type="match status" value="1"/>
</dbReference>
<dbReference type="CDD" id="cd18809">
    <property type="entry name" value="SF1_C_RecD"/>
    <property type="match status" value="1"/>
</dbReference>
<evidence type="ECO:0000256" key="2">
    <source>
        <dbReference type="ARBA" id="ARBA00022741"/>
    </source>
</evidence>
<evidence type="ECO:0000313" key="15">
    <source>
        <dbReference type="Proteomes" id="UP001157186"/>
    </source>
</evidence>
<dbReference type="Pfam" id="PF21185">
    <property type="entry name" value="RecD_N"/>
    <property type="match status" value="1"/>
</dbReference>
<keyword evidence="1 11" id="KW-0540">Nuclease</keyword>
<dbReference type="NCBIfam" id="TIGR01447">
    <property type="entry name" value="recD"/>
    <property type="match status" value="1"/>
</dbReference>
<keyword evidence="5 11" id="KW-0347">Helicase</keyword>
<feature type="domain" description="RecBCD enzyme subunit RecD N-terminal" evidence="13">
    <location>
        <begin position="27"/>
        <end position="134"/>
    </location>
</feature>
<dbReference type="InterPro" id="IPR006344">
    <property type="entry name" value="RecD"/>
</dbReference>
<evidence type="ECO:0000313" key="14">
    <source>
        <dbReference type="EMBL" id="GLX80453.1"/>
    </source>
</evidence>
<dbReference type="CDD" id="cd17933">
    <property type="entry name" value="DEXSc_RecD-like"/>
    <property type="match status" value="1"/>
</dbReference>
<evidence type="ECO:0000259" key="13">
    <source>
        <dbReference type="Pfam" id="PF21185"/>
    </source>
</evidence>
<evidence type="ECO:0000256" key="11">
    <source>
        <dbReference type="HAMAP-Rule" id="MF_01487"/>
    </source>
</evidence>